<dbReference type="GO" id="GO:0070403">
    <property type="term" value="F:NAD+ binding"/>
    <property type="evidence" value="ECO:0007669"/>
    <property type="project" value="InterPro"/>
</dbReference>
<dbReference type="Proteomes" id="UP000064201">
    <property type="component" value="Chromosome"/>
</dbReference>
<dbReference type="InterPro" id="IPR050812">
    <property type="entry name" value="Preph/Arog_dehydrog"/>
</dbReference>
<evidence type="ECO:0000256" key="1">
    <source>
        <dbReference type="ARBA" id="ARBA00005067"/>
    </source>
</evidence>
<evidence type="ECO:0000256" key="5">
    <source>
        <dbReference type="ARBA" id="ARBA00022605"/>
    </source>
</evidence>
<dbReference type="FunFam" id="3.40.50.720:FF:000208">
    <property type="entry name" value="Prephenate dehydrogenase"/>
    <property type="match status" value="1"/>
</dbReference>
<dbReference type="AlphaFoldDB" id="A0A0G3G1C4"/>
<dbReference type="Pfam" id="PF02153">
    <property type="entry name" value="PDH_N"/>
    <property type="match status" value="1"/>
</dbReference>
<evidence type="ECO:0000259" key="10">
    <source>
        <dbReference type="PROSITE" id="PS51176"/>
    </source>
</evidence>
<proteinExistence type="inferred from homology"/>
<dbReference type="EC" id="1.3.1.12" evidence="3"/>
<evidence type="ECO:0000256" key="9">
    <source>
        <dbReference type="ARBA" id="ARBA00049260"/>
    </source>
</evidence>
<dbReference type="RefSeq" id="WP_047251138.1">
    <property type="nucleotide sequence ID" value="NZ_CP011367.1"/>
</dbReference>
<dbReference type="STRING" id="106634.TVD_06505"/>
<comment type="catalytic activity">
    <reaction evidence="9">
        <text>prephenate + NAD(+) = 3-(4-hydroxyphenyl)pyruvate + CO2 + NADH</text>
        <dbReference type="Rhea" id="RHEA:13869"/>
        <dbReference type="ChEBI" id="CHEBI:16526"/>
        <dbReference type="ChEBI" id="CHEBI:29934"/>
        <dbReference type="ChEBI" id="CHEBI:36242"/>
        <dbReference type="ChEBI" id="CHEBI:57540"/>
        <dbReference type="ChEBI" id="CHEBI:57945"/>
        <dbReference type="EC" id="1.3.1.12"/>
    </reaction>
</comment>
<dbReference type="Gene3D" id="3.40.50.720">
    <property type="entry name" value="NAD(P)-binding Rossmann-like Domain"/>
    <property type="match status" value="1"/>
</dbReference>
<dbReference type="FunFam" id="1.10.3660.10:FF:000003">
    <property type="entry name" value="Prephenate dehydrogenase"/>
    <property type="match status" value="1"/>
</dbReference>
<dbReference type="Pfam" id="PF20463">
    <property type="entry name" value="PDH_C"/>
    <property type="match status" value="1"/>
</dbReference>
<keyword evidence="4" id="KW-0827">Tyrosine biosynthesis</keyword>
<dbReference type="InterPro" id="IPR003099">
    <property type="entry name" value="Prephen_DH"/>
</dbReference>
<keyword evidence="8" id="KW-0057">Aromatic amino acid biosynthesis</keyword>
<dbReference type="GO" id="GO:0004665">
    <property type="term" value="F:prephenate dehydrogenase (NADP+) activity"/>
    <property type="evidence" value="ECO:0007669"/>
    <property type="project" value="InterPro"/>
</dbReference>
<comment type="similarity">
    <text evidence="2">Belongs to the prephenate/arogenate dehydrogenase family.</text>
</comment>
<dbReference type="PROSITE" id="PS51176">
    <property type="entry name" value="PDH_ADH"/>
    <property type="match status" value="1"/>
</dbReference>
<dbReference type="EMBL" id="CP011367">
    <property type="protein sequence ID" value="AKJ95033.1"/>
    <property type="molecule type" value="Genomic_DNA"/>
</dbReference>
<name>A0A0G3G1C4_9GAMM</name>
<comment type="pathway">
    <text evidence="1">Amino-acid biosynthesis; L-tyrosine biosynthesis; (4-hydroxyphenyl)pyruvate from prephenate (NAD(+) route): step 1/1.</text>
</comment>
<keyword evidence="7" id="KW-0520">NAD</keyword>
<dbReference type="SUPFAM" id="SSF48179">
    <property type="entry name" value="6-phosphogluconate dehydrogenase C-terminal domain-like"/>
    <property type="match status" value="1"/>
</dbReference>
<dbReference type="Gene3D" id="1.10.3660.10">
    <property type="entry name" value="6-phosphogluconate dehydrogenase C-terminal like domain"/>
    <property type="match status" value="1"/>
</dbReference>
<dbReference type="InterPro" id="IPR008927">
    <property type="entry name" value="6-PGluconate_DH-like_C_sf"/>
</dbReference>
<evidence type="ECO:0000256" key="6">
    <source>
        <dbReference type="ARBA" id="ARBA00023002"/>
    </source>
</evidence>
<dbReference type="SUPFAM" id="SSF51735">
    <property type="entry name" value="NAD(P)-binding Rossmann-fold domains"/>
    <property type="match status" value="1"/>
</dbReference>
<gene>
    <name evidence="11" type="ORF">TVD_06505</name>
</gene>
<dbReference type="InterPro" id="IPR046825">
    <property type="entry name" value="PDH_C"/>
</dbReference>
<dbReference type="InterPro" id="IPR036291">
    <property type="entry name" value="NAD(P)-bd_dom_sf"/>
</dbReference>
<dbReference type="KEGG" id="tvr:TVD_06505"/>
<sequence length="293" mass="31230">MIERLVIFGVGLIGGSLALALREAGAVREIVGCSRNADNLREAQRLGVIDRWTTDVAEAAEGADLGVLAVPLGAMEPLARDLAAAWPEDSPLTDVGSSKQAVIDAVGAGFGKVPRAFVPGHPIAGTEKSGVGAAFATLFRERLVILTPVDATNALATDRVAAMWQAVGARVEYMTPAHHDRVLAATSHLPHVLAFTLVSSLANMSERDEIFHYAAGGFRDFTRIASSDPVVWRDICLANRTAILEVIGQYQTDLEGLRSAIEHGDAATIEQSFEHAKETRDRLCDPADAQLDT</sequence>
<dbReference type="PANTHER" id="PTHR21363:SF0">
    <property type="entry name" value="PREPHENATE DEHYDROGENASE [NADP(+)]"/>
    <property type="match status" value="1"/>
</dbReference>
<feature type="domain" description="Prephenate/arogenate dehydrogenase" evidence="10">
    <location>
        <begin position="3"/>
        <end position="291"/>
    </location>
</feature>
<dbReference type="GO" id="GO:0006571">
    <property type="term" value="P:tyrosine biosynthetic process"/>
    <property type="evidence" value="ECO:0007669"/>
    <property type="project" value="UniProtKB-KW"/>
</dbReference>
<organism evidence="11 12">
    <name type="scientific">Thioalkalivibrio versutus</name>
    <dbReference type="NCBI Taxonomy" id="106634"/>
    <lineage>
        <taxon>Bacteria</taxon>
        <taxon>Pseudomonadati</taxon>
        <taxon>Pseudomonadota</taxon>
        <taxon>Gammaproteobacteria</taxon>
        <taxon>Chromatiales</taxon>
        <taxon>Ectothiorhodospiraceae</taxon>
        <taxon>Thioalkalivibrio</taxon>
    </lineage>
</organism>
<keyword evidence="6" id="KW-0560">Oxidoreductase</keyword>
<protein>
    <recommendedName>
        <fullName evidence="3">prephenate dehydrogenase</fullName>
        <ecNumber evidence="3">1.3.1.12</ecNumber>
    </recommendedName>
</protein>
<dbReference type="OrthoDB" id="9809920at2"/>
<accession>A0A0G3G1C4</accession>
<evidence type="ECO:0000313" key="12">
    <source>
        <dbReference type="Proteomes" id="UP000064201"/>
    </source>
</evidence>
<reference evidence="11 12" key="1">
    <citation type="submission" date="2015-04" db="EMBL/GenBank/DDBJ databases">
        <title>Complete Sequence for the Genome of the Thioalkalivibrio versutus D301.</title>
        <authorList>
            <person name="Mu T."/>
            <person name="Zhou J."/>
            <person name="Xu X."/>
        </authorList>
    </citation>
    <scope>NUCLEOTIDE SEQUENCE [LARGE SCALE GENOMIC DNA]</scope>
    <source>
        <strain evidence="11 12">D301</strain>
    </source>
</reference>
<keyword evidence="12" id="KW-1185">Reference proteome</keyword>
<keyword evidence="5" id="KW-0028">Amino-acid biosynthesis</keyword>
<dbReference type="GO" id="GO:0008977">
    <property type="term" value="F:prephenate dehydrogenase (NAD+) activity"/>
    <property type="evidence" value="ECO:0007669"/>
    <property type="project" value="UniProtKB-EC"/>
</dbReference>
<dbReference type="InterPro" id="IPR046826">
    <property type="entry name" value="PDH_N"/>
</dbReference>
<evidence type="ECO:0000256" key="7">
    <source>
        <dbReference type="ARBA" id="ARBA00023027"/>
    </source>
</evidence>
<dbReference type="PANTHER" id="PTHR21363">
    <property type="entry name" value="PREPHENATE DEHYDROGENASE"/>
    <property type="match status" value="1"/>
</dbReference>
<evidence type="ECO:0000256" key="2">
    <source>
        <dbReference type="ARBA" id="ARBA00007964"/>
    </source>
</evidence>
<evidence type="ECO:0000256" key="3">
    <source>
        <dbReference type="ARBA" id="ARBA00012068"/>
    </source>
</evidence>
<evidence type="ECO:0000256" key="8">
    <source>
        <dbReference type="ARBA" id="ARBA00023141"/>
    </source>
</evidence>
<dbReference type="PATRIC" id="fig|106634.4.peg.1330"/>
<evidence type="ECO:0000313" key="11">
    <source>
        <dbReference type="EMBL" id="AKJ95033.1"/>
    </source>
</evidence>
<evidence type="ECO:0000256" key="4">
    <source>
        <dbReference type="ARBA" id="ARBA00022498"/>
    </source>
</evidence>